<proteinExistence type="inferred from homology"/>
<dbReference type="EC" id="5.6.2.3" evidence="1"/>
<dbReference type="GO" id="GO:0043139">
    <property type="term" value="F:5'-3' DNA helicase activity"/>
    <property type="evidence" value="ECO:0007669"/>
    <property type="project" value="UniProtKB-EC"/>
</dbReference>
<dbReference type="eggNOG" id="KOG0987">
    <property type="taxonomic scope" value="Eukaryota"/>
</dbReference>
<comment type="cofactor">
    <cofactor evidence="1">
        <name>Mg(2+)</name>
        <dbReference type="ChEBI" id="CHEBI:18420"/>
    </cofactor>
</comment>
<evidence type="ECO:0000313" key="3">
    <source>
        <dbReference type="EMBL" id="AES62751.1"/>
    </source>
</evidence>
<reference evidence="4" key="3">
    <citation type="submission" date="2015-04" db="UniProtKB">
        <authorList>
            <consortium name="EnsemblPlants"/>
        </authorList>
    </citation>
    <scope>IDENTIFICATION</scope>
    <source>
        <strain evidence="4">cv. Jemalong A17</strain>
    </source>
</reference>
<accession>G7IEV0</accession>
<dbReference type="InterPro" id="IPR010285">
    <property type="entry name" value="DNA_helicase_pif1-like_DEAD"/>
</dbReference>
<keyword evidence="1" id="KW-0547">Nucleotide-binding</keyword>
<dbReference type="Proteomes" id="UP000002051">
    <property type="component" value="Unassembled WGS sequence"/>
</dbReference>
<comment type="similarity">
    <text evidence="1">Belongs to the helicase family.</text>
</comment>
<name>G7IEV0_MEDTR</name>
<dbReference type="PANTHER" id="PTHR10492">
    <property type="match status" value="1"/>
</dbReference>
<evidence type="ECO:0000256" key="1">
    <source>
        <dbReference type="RuleBase" id="RU363044"/>
    </source>
</evidence>
<dbReference type="GO" id="GO:0016787">
    <property type="term" value="F:hydrolase activity"/>
    <property type="evidence" value="ECO:0007669"/>
    <property type="project" value="UniProtKB-KW"/>
</dbReference>
<protein>
    <recommendedName>
        <fullName evidence="1">ATP-dependent DNA helicase</fullName>
        <ecNumber evidence="1">5.6.2.3</ecNumber>
    </recommendedName>
</protein>
<dbReference type="EMBL" id="CM001217">
    <property type="protein sequence ID" value="AES62751.1"/>
    <property type="molecule type" value="Genomic_DNA"/>
</dbReference>
<keyword evidence="1" id="KW-0227">DNA damage</keyword>
<keyword evidence="1" id="KW-0233">DNA recombination</keyword>
<evidence type="ECO:0000313" key="5">
    <source>
        <dbReference type="Proteomes" id="UP000002051"/>
    </source>
</evidence>
<dbReference type="GO" id="GO:0006310">
    <property type="term" value="P:DNA recombination"/>
    <property type="evidence" value="ECO:0007669"/>
    <property type="project" value="UniProtKB-KW"/>
</dbReference>
<dbReference type="EnsemblPlants" id="AES62751">
    <property type="protein sequence ID" value="AES62751"/>
    <property type="gene ID" value="MTR_1g106680"/>
</dbReference>
<keyword evidence="1" id="KW-0234">DNA repair</keyword>
<organism evidence="3 5">
    <name type="scientific">Medicago truncatula</name>
    <name type="common">Barrel medic</name>
    <name type="synonym">Medicago tribuloides</name>
    <dbReference type="NCBI Taxonomy" id="3880"/>
    <lineage>
        <taxon>Eukaryota</taxon>
        <taxon>Viridiplantae</taxon>
        <taxon>Streptophyta</taxon>
        <taxon>Embryophyta</taxon>
        <taxon>Tracheophyta</taxon>
        <taxon>Spermatophyta</taxon>
        <taxon>Magnoliopsida</taxon>
        <taxon>eudicotyledons</taxon>
        <taxon>Gunneridae</taxon>
        <taxon>Pentapetalae</taxon>
        <taxon>rosids</taxon>
        <taxon>fabids</taxon>
        <taxon>Fabales</taxon>
        <taxon>Fabaceae</taxon>
        <taxon>Papilionoideae</taxon>
        <taxon>50 kb inversion clade</taxon>
        <taxon>NPAAA clade</taxon>
        <taxon>Hologalegina</taxon>
        <taxon>IRL clade</taxon>
        <taxon>Trifolieae</taxon>
        <taxon>Medicago</taxon>
    </lineage>
</organism>
<comment type="catalytic activity">
    <reaction evidence="1">
        <text>ATP + H2O = ADP + phosphate + H(+)</text>
        <dbReference type="Rhea" id="RHEA:13065"/>
        <dbReference type="ChEBI" id="CHEBI:15377"/>
        <dbReference type="ChEBI" id="CHEBI:15378"/>
        <dbReference type="ChEBI" id="CHEBI:30616"/>
        <dbReference type="ChEBI" id="CHEBI:43474"/>
        <dbReference type="ChEBI" id="CHEBI:456216"/>
        <dbReference type="EC" id="5.6.2.3"/>
    </reaction>
</comment>
<dbReference type="GO" id="GO:0005524">
    <property type="term" value="F:ATP binding"/>
    <property type="evidence" value="ECO:0007669"/>
    <property type="project" value="UniProtKB-KW"/>
</dbReference>
<dbReference type="AlphaFoldDB" id="G7IEV0"/>
<dbReference type="PANTHER" id="PTHR10492:SF74">
    <property type="entry name" value="ATP-DEPENDENT DNA HELICASE"/>
    <property type="match status" value="1"/>
</dbReference>
<dbReference type="Pfam" id="PF05970">
    <property type="entry name" value="PIF1"/>
    <property type="match status" value="1"/>
</dbReference>
<evidence type="ECO:0000259" key="2">
    <source>
        <dbReference type="Pfam" id="PF05970"/>
    </source>
</evidence>
<evidence type="ECO:0000313" key="4">
    <source>
        <dbReference type="EnsemblPlants" id="AES62751"/>
    </source>
</evidence>
<keyword evidence="1" id="KW-0067">ATP-binding</keyword>
<dbReference type="PaxDb" id="3880-AES62751"/>
<gene>
    <name evidence="3" type="ordered locus">MTR_1g106680</name>
</gene>
<reference evidence="3 5" key="1">
    <citation type="journal article" date="2011" name="Nature">
        <title>The Medicago genome provides insight into the evolution of rhizobial symbioses.</title>
        <authorList>
            <person name="Young N.D."/>
            <person name="Debelle F."/>
            <person name="Oldroyd G.E."/>
            <person name="Geurts R."/>
            <person name="Cannon S.B."/>
            <person name="Udvardi M.K."/>
            <person name="Benedito V.A."/>
            <person name="Mayer K.F."/>
            <person name="Gouzy J."/>
            <person name="Schoof H."/>
            <person name="Van de Peer Y."/>
            <person name="Proost S."/>
            <person name="Cook D.R."/>
            <person name="Meyers B.C."/>
            <person name="Spannagl M."/>
            <person name="Cheung F."/>
            <person name="De Mita S."/>
            <person name="Krishnakumar V."/>
            <person name="Gundlach H."/>
            <person name="Zhou S."/>
            <person name="Mudge J."/>
            <person name="Bharti A.K."/>
            <person name="Murray J.D."/>
            <person name="Naoumkina M.A."/>
            <person name="Rosen B."/>
            <person name="Silverstein K.A."/>
            <person name="Tang H."/>
            <person name="Rombauts S."/>
            <person name="Zhao P.X."/>
            <person name="Zhou P."/>
            <person name="Barbe V."/>
            <person name="Bardou P."/>
            <person name="Bechner M."/>
            <person name="Bellec A."/>
            <person name="Berger A."/>
            <person name="Berges H."/>
            <person name="Bidwell S."/>
            <person name="Bisseling T."/>
            <person name="Choisne N."/>
            <person name="Couloux A."/>
            <person name="Denny R."/>
            <person name="Deshpande S."/>
            <person name="Dai X."/>
            <person name="Doyle J.J."/>
            <person name="Dudez A.M."/>
            <person name="Farmer A.D."/>
            <person name="Fouteau S."/>
            <person name="Franken C."/>
            <person name="Gibelin C."/>
            <person name="Gish J."/>
            <person name="Goldstein S."/>
            <person name="Gonzalez A.J."/>
            <person name="Green P.J."/>
            <person name="Hallab A."/>
            <person name="Hartog M."/>
            <person name="Hua A."/>
            <person name="Humphray S.J."/>
            <person name="Jeong D.H."/>
            <person name="Jing Y."/>
            <person name="Jocker A."/>
            <person name="Kenton S.M."/>
            <person name="Kim D.J."/>
            <person name="Klee K."/>
            <person name="Lai H."/>
            <person name="Lang C."/>
            <person name="Lin S."/>
            <person name="Macmil S.L."/>
            <person name="Magdelenat G."/>
            <person name="Matthews L."/>
            <person name="McCorrison J."/>
            <person name="Monaghan E.L."/>
            <person name="Mun J.H."/>
            <person name="Najar F.Z."/>
            <person name="Nicholson C."/>
            <person name="Noirot C."/>
            <person name="O'Bleness M."/>
            <person name="Paule C.R."/>
            <person name="Poulain J."/>
            <person name="Prion F."/>
            <person name="Qin B."/>
            <person name="Qu C."/>
            <person name="Retzel E.F."/>
            <person name="Riddle C."/>
            <person name="Sallet E."/>
            <person name="Samain S."/>
            <person name="Samson N."/>
            <person name="Sanders I."/>
            <person name="Saurat O."/>
            <person name="Scarpelli C."/>
            <person name="Schiex T."/>
            <person name="Segurens B."/>
            <person name="Severin A.J."/>
            <person name="Sherrier D.J."/>
            <person name="Shi R."/>
            <person name="Sims S."/>
            <person name="Singer S.R."/>
            <person name="Sinharoy S."/>
            <person name="Sterck L."/>
            <person name="Viollet A."/>
            <person name="Wang B.B."/>
            <person name="Wang K."/>
            <person name="Wang M."/>
            <person name="Wang X."/>
            <person name="Warfsmann J."/>
            <person name="Weissenbach J."/>
            <person name="White D.D."/>
            <person name="White J.D."/>
            <person name="Wiley G.B."/>
            <person name="Wincker P."/>
            <person name="Xing Y."/>
            <person name="Yang L."/>
            <person name="Yao Z."/>
            <person name="Ying F."/>
            <person name="Zhai J."/>
            <person name="Zhou L."/>
            <person name="Zuber A."/>
            <person name="Denarie J."/>
            <person name="Dixon R.A."/>
            <person name="May G.D."/>
            <person name="Schwartz D.C."/>
            <person name="Rogers J."/>
            <person name="Quetier F."/>
            <person name="Town C.D."/>
            <person name="Roe B.A."/>
        </authorList>
    </citation>
    <scope>NUCLEOTIDE SEQUENCE [LARGE SCALE GENOMIC DNA]</scope>
    <source>
        <strain evidence="3">A17</strain>
        <strain evidence="4 5">cv. Jemalong A17</strain>
    </source>
</reference>
<dbReference type="HOGENOM" id="CLU_001324_8_1_1"/>
<keyword evidence="1" id="KW-0378">Hydrolase</keyword>
<dbReference type="GO" id="GO:0000723">
    <property type="term" value="P:telomere maintenance"/>
    <property type="evidence" value="ECO:0007669"/>
    <property type="project" value="InterPro"/>
</dbReference>
<dbReference type="OMA" id="CHYATLK"/>
<keyword evidence="5" id="KW-1185">Reference proteome</keyword>
<keyword evidence="1 3" id="KW-0347">Helicase</keyword>
<sequence length="76" mass="8453">MVCHYATLKGMTIVLGGDFRQILPVVRKGTRQDIVDASINSSKICVYCNLLRLTVDMRLGASLVPAEQEEIPNFDK</sequence>
<reference evidence="3 5" key="2">
    <citation type="journal article" date="2014" name="BMC Genomics">
        <title>An improved genome release (version Mt4.0) for the model legume Medicago truncatula.</title>
        <authorList>
            <person name="Tang H."/>
            <person name="Krishnakumar V."/>
            <person name="Bidwell S."/>
            <person name="Rosen B."/>
            <person name="Chan A."/>
            <person name="Zhou S."/>
            <person name="Gentzbittel L."/>
            <person name="Childs K.L."/>
            <person name="Yandell M."/>
            <person name="Gundlach H."/>
            <person name="Mayer K.F."/>
            <person name="Schwartz D.C."/>
            <person name="Town C.D."/>
        </authorList>
    </citation>
    <scope>GENOME REANNOTATION</scope>
    <source>
        <strain evidence="4 5">cv. Jemalong A17</strain>
    </source>
</reference>
<dbReference type="GO" id="GO:0006281">
    <property type="term" value="P:DNA repair"/>
    <property type="evidence" value="ECO:0007669"/>
    <property type="project" value="UniProtKB-KW"/>
</dbReference>
<feature type="domain" description="DNA helicase Pif1-like DEAD-box helicase" evidence="2">
    <location>
        <begin position="9"/>
        <end position="75"/>
    </location>
</feature>